<dbReference type="InterPro" id="IPR027417">
    <property type="entry name" value="P-loop_NTPase"/>
</dbReference>
<dbReference type="Pfam" id="PF00400">
    <property type="entry name" value="WD40"/>
    <property type="match status" value="11"/>
</dbReference>
<evidence type="ECO:0000256" key="4">
    <source>
        <dbReference type="SAM" id="MobiDB-lite"/>
    </source>
</evidence>
<dbReference type="InterPro" id="IPR015943">
    <property type="entry name" value="WD40/YVTN_repeat-like_dom_sf"/>
</dbReference>
<dbReference type="Gene3D" id="1.10.10.10">
    <property type="entry name" value="Winged helix-like DNA-binding domain superfamily/Winged helix DNA-binding domain"/>
    <property type="match status" value="1"/>
</dbReference>
<feature type="repeat" description="WD" evidence="3">
    <location>
        <begin position="1034"/>
        <end position="1075"/>
    </location>
</feature>
<dbReference type="Gene3D" id="2.130.10.10">
    <property type="entry name" value="YVTN repeat-like/Quinoprotein amine dehydrogenase"/>
    <property type="match status" value="5"/>
</dbReference>
<dbReference type="Proteomes" id="UP000010367">
    <property type="component" value="Chromosome"/>
</dbReference>
<dbReference type="RefSeq" id="WP_015147799.1">
    <property type="nucleotide sequence ID" value="NC_019693.1"/>
</dbReference>
<accession>K9TE41</accession>
<dbReference type="HOGENOM" id="CLU_004080_0_0_3"/>
<evidence type="ECO:0000256" key="1">
    <source>
        <dbReference type="ARBA" id="ARBA00022574"/>
    </source>
</evidence>
<dbReference type="InterPro" id="IPR002182">
    <property type="entry name" value="NB-ARC"/>
</dbReference>
<dbReference type="Gene3D" id="3.40.50.300">
    <property type="entry name" value="P-loop containing nucleotide triphosphate hydrolases"/>
    <property type="match status" value="1"/>
</dbReference>
<dbReference type="PROSITE" id="PS50082">
    <property type="entry name" value="WD_REPEATS_2"/>
    <property type="match status" value="11"/>
</dbReference>
<keyword evidence="8" id="KW-1185">Reference proteome</keyword>
<dbReference type="OrthoDB" id="529475at2"/>
<dbReference type="InterPro" id="IPR011047">
    <property type="entry name" value="Quinoprotein_ADH-like_sf"/>
</dbReference>
<feature type="repeat" description="WD" evidence="3">
    <location>
        <begin position="1118"/>
        <end position="1159"/>
    </location>
</feature>
<dbReference type="PROSITE" id="PS00678">
    <property type="entry name" value="WD_REPEATS_1"/>
    <property type="match status" value="11"/>
</dbReference>
<dbReference type="InterPro" id="IPR020472">
    <property type="entry name" value="WD40_PAC1"/>
</dbReference>
<evidence type="ECO:0000313" key="7">
    <source>
        <dbReference type="EMBL" id="AFY81152.1"/>
    </source>
</evidence>
<evidence type="ECO:0000259" key="6">
    <source>
        <dbReference type="Pfam" id="PF17908"/>
    </source>
</evidence>
<dbReference type="KEGG" id="oac:Oscil6304_1447"/>
<feature type="repeat" description="WD" evidence="3">
    <location>
        <begin position="1160"/>
        <end position="1201"/>
    </location>
</feature>
<proteinExistence type="predicted"/>
<feature type="repeat" description="WD" evidence="3">
    <location>
        <begin position="950"/>
        <end position="991"/>
    </location>
</feature>
<feature type="domain" description="NB-ARC" evidence="5">
    <location>
        <begin position="317"/>
        <end position="470"/>
    </location>
</feature>
<dbReference type="Gene3D" id="1.25.40.370">
    <property type="match status" value="1"/>
</dbReference>
<dbReference type="SMART" id="SM00320">
    <property type="entry name" value="WD40"/>
    <property type="match status" value="12"/>
</dbReference>
<dbReference type="GO" id="GO:0043531">
    <property type="term" value="F:ADP binding"/>
    <property type="evidence" value="ECO:0007669"/>
    <property type="project" value="InterPro"/>
</dbReference>
<keyword evidence="1 3" id="KW-0853">WD repeat</keyword>
<dbReference type="GO" id="GO:0005829">
    <property type="term" value="C:cytosol"/>
    <property type="evidence" value="ECO:0007669"/>
    <property type="project" value="UniProtKB-ARBA"/>
</dbReference>
<dbReference type="CDD" id="cd00200">
    <property type="entry name" value="WD40"/>
    <property type="match status" value="2"/>
</dbReference>
<evidence type="ECO:0000259" key="5">
    <source>
        <dbReference type="Pfam" id="PF00931"/>
    </source>
</evidence>
<dbReference type="SUPFAM" id="SSF50978">
    <property type="entry name" value="WD40 repeat-like"/>
    <property type="match status" value="1"/>
</dbReference>
<dbReference type="InterPro" id="IPR019775">
    <property type="entry name" value="WD40_repeat_CS"/>
</dbReference>
<sequence length="1284" mass="140616">MQNPRDFLKTHKLLLGGTAILSLAAFSSGYTALILEAKYAIAGSNLLANVLSGMIANNVGALIDKLRSNPDILKNQDLGKATGLAIALGIRTVADGNEFPEWRDILCALADKTVEYWLRIDPSELVEEELSPLDESQIRYAFAANDGDYDRLRVLDEPQWQILVRGLMQQHQKHLRADVAEYEPAIEAIARHLNEAFPTNLREVLTNDAVGEQAFKKMLLDLERESVGMLRHICDRLDEMPTKAEVTTLLRELETRLPKQNSAQSQQSPPSPKPQLCDSQGNPIARLYNPPNLPLKFLLRPEELAGIKQKLLGDESQKLVRIGVSPPVLVHGMAGIGKTVLAAAVGRDDDVRRRFPDGVVWVTLGQTPDILTLQIDIAGYLLGDRPNFEDTQRGKGQLQELLENKACLLILDDVWEMDHALAFHILGSHHQLLLTAQNTESLHGWGTQRHEVSCLSEPQALGLLAKWAGEHPETFLPPEAAEVAQECGYLPLAVAICGAMVFGKPLNRWQTVLHKLQTANLEKLSQQFPDYRHRNLFKAIQVGVEALLPEVAERYLDFAIFPEDTPIPEAVLVGFWASEGLTKDDVEKVVNTLVQRSLARWDPQDRITLHDLQFDYVRKQVGDISQVQERFLNSYRQRYPQGYHTVEDDGYFFRHLITHHLQHRPEEIRQLLLDFRWLQAKLDAMDVKALVWDFESVHEGEAGTRNPLRLVESAIRISAHILAEDKTQLAGQLLGRLLSLESGPLPEIERVLNQAKNYQAKPWFRPLTNSLNPAGGALLRTLNGHSSSVNTVAITPDGKQAVSASGDKTLKLWDLATGEELATLNGHRASVNALAITPDGKQVVSASKDTTLKLWDLATGKELATLTGHRDRINAVAIIPDGKQVVSASRDKTLKLWDLASGSEMVTLTGHSDQVTAVAITPDGKQAVSASLDKTLKLWDLAKGEELAILTGHSSSVQAVAITPDGKQAVSASWDNTLKLWDLASGSEMATLTGHRSWVYAVAITPDGKQAVSSSRDNTLKLWDLVSGSEVATLTGHRSWVYAVAITSDSKQAVSSSRDKTLKLWDLASGSEMATLIGHSDSVYAVAITPGSKQAVSSSRDKTLKLWDLATGEELATLTGHSDSVQAVAITPSGKQAVSASWDNTLKLWDLASGSEMATLTGHRDSVYAVAITPDSKQAVSASLDKTLKLWDLATGKEVYTLTGHRDSVYAVAITPDGKQVVSVSEDKTLKLWDLETGEIVASFSGESAFLCCAIAPDGVTVVAGEASGRVHFLRLEGLEKGGR</sequence>
<dbReference type="eggNOG" id="COG3903">
    <property type="taxonomic scope" value="Bacteria"/>
</dbReference>
<dbReference type="PATRIC" id="fig|56110.3.peg.1741"/>
<evidence type="ECO:0000256" key="3">
    <source>
        <dbReference type="PROSITE-ProRule" id="PRU00221"/>
    </source>
</evidence>
<dbReference type="PRINTS" id="PR00364">
    <property type="entry name" value="DISEASERSIST"/>
</dbReference>
<gene>
    <name evidence="7" type="ORF">Oscil6304_1447</name>
</gene>
<feature type="repeat" description="WD" evidence="3">
    <location>
        <begin position="908"/>
        <end position="949"/>
    </location>
</feature>
<protein>
    <submittedName>
        <fullName evidence="7">WD40 repeat-containing protein</fullName>
    </submittedName>
</protein>
<feature type="compositionally biased region" description="Low complexity" evidence="4">
    <location>
        <begin position="258"/>
        <end position="268"/>
    </location>
</feature>
<dbReference type="SUPFAM" id="SSF52540">
    <property type="entry name" value="P-loop containing nucleoside triphosphate hydrolases"/>
    <property type="match status" value="1"/>
</dbReference>
<dbReference type="InterPro" id="IPR041452">
    <property type="entry name" value="APAF1_C"/>
</dbReference>
<keyword evidence="2" id="KW-0677">Repeat</keyword>
<organism evidence="7 8">
    <name type="scientific">Oscillatoria acuminata PCC 6304</name>
    <dbReference type="NCBI Taxonomy" id="56110"/>
    <lineage>
        <taxon>Bacteria</taxon>
        <taxon>Bacillati</taxon>
        <taxon>Cyanobacteriota</taxon>
        <taxon>Cyanophyceae</taxon>
        <taxon>Oscillatoriophycideae</taxon>
        <taxon>Oscillatoriales</taxon>
        <taxon>Oscillatoriaceae</taxon>
        <taxon>Oscillatoria</taxon>
    </lineage>
</organism>
<dbReference type="FunFam" id="2.130.10.10:FF:000228">
    <property type="entry name" value="COMPASS-like H3K4 histone methylase component WDR5A"/>
    <property type="match status" value="1"/>
</dbReference>
<dbReference type="Pfam" id="PF17908">
    <property type="entry name" value="APAF1_C"/>
    <property type="match status" value="1"/>
</dbReference>
<dbReference type="eggNOG" id="COG2319">
    <property type="taxonomic scope" value="Bacteria"/>
</dbReference>
<feature type="repeat" description="WD" evidence="3">
    <location>
        <begin position="992"/>
        <end position="1033"/>
    </location>
</feature>
<feature type="domain" description="APAF-1 helical" evidence="6">
    <location>
        <begin position="626"/>
        <end position="724"/>
    </location>
</feature>
<dbReference type="InterPro" id="IPR036388">
    <property type="entry name" value="WH-like_DNA-bd_sf"/>
</dbReference>
<feature type="repeat" description="WD" evidence="3">
    <location>
        <begin position="1202"/>
        <end position="1243"/>
    </location>
</feature>
<feature type="repeat" description="WD" evidence="3">
    <location>
        <begin position="1076"/>
        <end position="1117"/>
    </location>
</feature>
<dbReference type="InterPro" id="IPR001680">
    <property type="entry name" value="WD40_rpt"/>
</dbReference>
<dbReference type="Gene3D" id="1.10.8.430">
    <property type="entry name" value="Helical domain of apoptotic protease-activating factors"/>
    <property type="match status" value="1"/>
</dbReference>
<dbReference type="InParanoid" id="K9TE41"/>
<dbReference type="InterPro" id="IPR042197">
    <property type="entry name" value="Apaf_helical"/>
</dbReference>
<dbReference type="Pfam" id="PF00931">
    <property type="entry name" value="NB-ARC"/>
    <property type="match status" value="1"/>
</dbReference>
<feature type="repeat" description="WD" evidence="3">
    <location>
        <begin position="824"/>
        <end position="865"/>
    </location>
</feature>
<dbReference type="InterPro" id="IPR050349">
    <property type="entry name" value="WD_LIS1/nudF_dynein_reg"/>
</dbReference>
<dbReference type="EMBL" id="CP003607">
    <property type="protein sequence ID" value="AFY81152.1"/>
    <property type="molecule type" value="Genomic_DNA"/>
</dbReference>
<dbReference type="SUPFAM" id="SSF50998">
    <property type="entry name" value="Quinoprotein alcohol dehydrogenase-like"/>
    <property type="match status" value="1"/>
</dbReference>
<name>K9TE41_9CYAN</name>
<evidence type="ECO:0000256" key="2">
    <source>
        <dbReference type="ARBA" id="ARBA00022737"/>
    </source>
</evidence>
<feature type="repeat" description="WD" evidence="3">
    <location>
        <begin position="866"/>
        <end position="907"/>
    </location>
</feature>
<evidence type="ECO:0000313" key="8">
    <source>
        <dbReference type="Proteomes" id="UP000010367"/>
    </source>
</evidence>
<dbReference type="PROSITE" id="PS50294">
    <property type="entry name" value="WD_REPEATS_REGION"/>
    <property type="match status" value="11"/>
</dbReference>
<feature type="repeat" description="WD" evidence="3">
    <location>
        <begin position="782"/>
        <end position="823"/>
    </location>
</feature>
<dbReference type="InterPro" id="IPR036322">
    <property type="entry name" value="WD40_repeat_dom_sf"/>
</dbReference>
<feature type="region of interest" description="Disordered" evidence="4">
    <location>
        <begin position="258"/>
        <end position="283"/>
    </location>
</feature>
<dbReference type="PRINTS" id="PR00320">
    <property type="entry name" value="GPROTEINBRPT"/>
</dbReference>
<dbReference type="PANTHER" id="PTHR44129">
    <property type="entry name" value="WD REPEAT-CONTAINING PROTEIN POP1"/>
    <property type="match status" value="1"/>
</dbReference>
<reference evidence="7 8" key="1">
    <citation type="submission" date="2012-06" db="EMBL/GenBank/DDBJ databases">
        <title>Finished chromosome of genome of Oscillatoria acuminata PCC 6304.</title>
        <authorList>
            <consortium name="US DOE Joint Genome Institute"/>
            <person name="Gugger M."/>
            <person name="Coursin T."/>
            <person name="Rippka R."/>
            <person name="Tandeau De Marsac N."/>
            <person name="Huntemann M."/>
            <person name="Wei C.-L."/>
            <person name="Han J."/>
            <person name="Detter J.C."/>
            <person name="Han C."/>
            <person name="Tapia R."/>
            <person name="Davenport K."/>
            <person name="Daligault H."/>
            <person name="Erkkila T."/>
            <person name="Gu W."/>
            <person name="Munk A.C.C."/>
            <person name="Teshima H."/>
            <person name="Xu Y."/>
            <person name="Chain P."/>
            <person name="Chen A."/>
            <person name="Krypides N."/>
            <person name="Mavromatis K."/>
            <person name="Markowitz V."/>
            <person name="Szeto E."/>
            <person name="Ivanova N."/>
            <person name="Mikhailova N."/>
            <person name="Ovchinnikova G."/>
            <person name="Pagani I."/>
            <person name="Pati A."/>
            <person name="Goodwin L."/>
            <person name="Peters L."/>
            <person name="Pitluck S."/>
            <person name="Woyke T."/>
            <person name="Kerfeld C."/>
        </authorList>
    </citation>
    <scope>NUCLEOTIDE SEQUENCE [LARGE SCALE GENOMIC DNA]</scope>
    <source>
        <strain evidence="7 8">PCC 6304</strain>
    </source>
</reference>